<reference evidence="2" key="1">
    <citation type="submission" date="2021-10" db="EMBL/GenBank/DDBJ databases">
        <title>Roseicella aerolatum sp. nov., isolated from aerosols of e-waste dismantling site.</title>
        <authorList>
            <person name="Qin T."/>
        </authorList>
    </citation>
    <scope>NUCLEOTIDE SEQUENCE</scope>
    <source>
        <strain evidence="2">GB24</strain>
    </source>
</reference>
<name>A0A9X1LBP8_9PROT</name>
<dbReference type="InterPro" id="IPR029063">
    <property type="entry name" value="SAM-dependent_MTases_sf"/>
</dbReference>
<dbReference type="GO" id="GO:0032259">
    <property type="term" value="P:methylation"/>
    <property type="evidence" value="ECO:0007669"/>
    <property type="project" value="UniProtKB-KW"/>
</dbReference>
<dbReference type="PANTHER" id="PTHR42912">
    <property type="entry name" value="METHYLTRANSFERASE"/>
    <property type="match status" value="1"/>
</dbReference>
<feature type="domain" description="Methyltransferase" evidence="1">
    <location>
        <begin position="53"/>
        <end position="140"/>
    </location>
</feature>
<comment type="caution">
    <text evidence="2">The sequence shown here is derived from an EMBL/GenBank/DDBJ whole genome shotgun (WGS) entry which is preliminary data.</text>
</comment>
<gene>
    <name evidence="2" type="ORF">LHA35_16545</name>
</gene>
<evidence type="ECO:0000259" key="1">
    <source>
        <dbReference type="Pfam" id="PF13649"/>
    </source>
</evidence>
<dbReference type="EMBL" id="JAJAQI010000025">
    <property type="protein sequence ID" value="MCB4823343.1"/>
    <property type="molecule type" value="Genomic_DNA"/>
</dbReference>
<keyword evidence="2" id="KW-0489">Methyltransferase</keyword>
<proteinExistence type="predicted"/>
<dbReference type="CDD" id="cd02440">
    <property type="entry name" value="AdoMet_MTases"/>
    <property type="match status" value="1"/>
</dbReference>
<dbReference type="InterPro" id="IPR041698">
    <property type="entry name" value="Methyltransf_25"/>
</dbReference>
<dbReference type="InterPro" id="IPR050508">
    <property type="entry name" value="Methyltransf_Superfamily"/>
</dbReference>
<organism evidence="2 3">
    <name type="scientific">Roseicella aerolata</name>
    <dbReference type="NCBI Taxonomy" id="2883479"/>
    <lineage>
        <taxon>Bacteria</taxon>
        <taxon>Pseudomonadati</taxon>
        <taxon>Pseudomonadota</taxon>
        <taxon>Alphaproteobacteria</taxon>
        <taxon>Acetobacterales</taxon>
        <taxon>Roseomonadaceae</taxon>
        <taxon>Roseicella</taxon>
    </lineage>
</organism>
<dbReference type="SUPFAM" id="SSF53335">
    <property type="entry name" value="S-adenosyl-L-methionine-dependent methyltransferases"/>
    <property type="match status" value="1"/>
</dbReference>
<keyword evidence="2" id="KW-0808">Transferase</keyword>
<dbReference type="AlphaFoldDB" id="A0A9X1LBP8"/>
<dbReference type="GO" id="GO:0008168">
    <property type="term" value="F:methyltransferase activity"/>
    <property type="evidence" value="ECO:0007669"/>
    <property type="project" value="UniProtKB-KW"/>
</dbReference>
<accession>A0A9X1LBP8</accession>
<dbReference type="RefSeq" id="WP_226609936.1">
    <property type="nucleotide sequence ID" value="NZ_JAJAQI010000025.1"/>
</dbReference>
<dbReference type="Proteomes" id="UP001139311">
    <property type="component" value="Unassembled WGS sequence"/>
</dbReference>
<protein>
    <submittedName>
        <fullName evidence="2">Methyltransferase domain-containing protein</fullName>
    </submittedName>
</protein>
<evidence type="ECO:0000313" key="2">
    <source>
        <dbReference type="EMBL" id="MCB4823343.1"/>
    </source>
</evidence>
<keyword evidence="3" id="KW-1185">Reference proteome</keyword>
<sequence length="277" mass="29649">MTTGPGQPSFKEFERDGWHRQAPHYDERAGRMTSEVVAPLLEAVGARTGMRLLDICCGPGYLVDEAAARGLAPIGIDIAPAMVELARRRVIGAEFRIGDAEALDFGDQAFDAVVCAFGLLHLAQPEAAIAEAFRVLRPGGCYAFTVWDGPERAAFLGLGMQAVLAHADMGVPLPPGPPIFQLADRAATGAVLERAGFRAVTVREIPIAFREARPEDAWDWFEKSTVRTMGLIAQQRPEVQARIRAAIIEAAGRHAGPAGVAIPSPALLFAARRPPLA</sequence>
<evidence type="ECO:0000313" key="3">
    <source>
        <dbReference type="Proteomes" id="UP001139311"/>
    </source>
</evidence>
<dbReference type="Pfam" id="PF13649">
    <property type="entry name" value="Methyltransf_25"/>
    <property type="match status" value="1"/>
</dbReference>
<dbReference type="Gene3D" id="3.40.50.150">
    <property type="entry name" value="Vaccinia Virus protein VP39"/>
    <property type="match status" value="1"/>
</dbReference>